<name>A0A484T5J8_9ZZZZ</name>
<reference evidence="2" key="1">
    <citation type="submission" date="2019-03" db="EMBL/GenBank/DDBJ databases">
        <authorList>
            <person name="Danneels B."/>
        </authorList>
    </citation>
    <scope>NUCLEOTIDE SEQUENCE</scope>
</reference>
<dbReference type="Pfam" id="PF10805">
    <property type="entry name" value="DUF2730"/>
    <property type="match status" value="1"/>
</dbReference>
<organism evidence="2">
    <name type="scientific">plant metagenome</name>
    <dbReference type="NCBI Taxonomy" id="1297885"/>
    <lineage>
        <taxon>unclassified sequences</taxon>
        <taxon>metagenomes</taxon>
        <taxon>organismal metagenomes</taxon>
    </lineage>
</organism>
<dbReference type="AlphaFoldDB" id="A0A484T5J8"/>
<evidence type="ECO:0008006" key="4">
    <source>
        <dbReference type="Google" id="ProtNLM"/>
    </source>
</evidence>
<dbReference type="EMBL" id="CAADIC010000019">
    <property type="protein sequence ID" value="VFR34655.1"/>
    <property type="molecule type" value="Genomic_DNA"/>
</dbReference>
<protein>
    <recommendedName>
        <fullName evidence="4">DUF2730 family protein</fullName>
    </recommendedName>
</protein>
<evidence type="ECO:0000313" key="2">
    <source>
        <dbReference type="EMBL" id="VFR70354.1"/>
    </source>
</evidence>
<sequence length="104" mass="11235">MTDFDLKTAVNVMQWLVTGGVALYAHVTARAAATAADVTKVSERVTALEAQLRHLPDHNLVAGLAGDMKAVKAELQAMQKAMTEAISPLARSVDRINEHLLTRK</sequence>
<gene>
    <name evidence="1" type="ORF">ANDA3_3753</name>
    <name evidence="3" type="ORF">DAR2_3603</name>
    <name evidence="2" type="ORF">DAR3_4173</name>
</gene>
<dbReference type="EMBL" id="CAADIL010000016">
    <property type="protein sequence ID" value="VFR72171.1"/>
    <property type="molecule type" value="Genomic_DNA"/>
</dbReference>
<evidence type="ECO:0000313" key="1">
    <source>
        <dbReference type="EMBL" id="VFR34655.1"/>
    </source>
</evidence>
<evidence type="ECO:0000313" key="3">
    <source>
        <dbReference type="EMBL" id="VFR72171.1"/>
    </source>
</evidence>
<accession>A0A484T5J8</accession>
<dbReference type="EMBL" id="CAADIJ010000011">
    <property type="protein sequence ID" value="VFR70354.1"/>
    <property type="molecule type" value="Genomic_DNA"/>
</dbReference>
<proteinExistence type="predicted"/>
<dbReference type="InterPro" id="IPR020269">
    <property type="entry name" value="Phage_Mu_Releasin"/>
</dbReference>